<keyword evidence="3" id="KW-1185">Reference proteome</keyword>
<proteinExistence type="predicted"/>
<evidence type="ECO:0000313" key="3">
    <source>
        <dbReference type="Proteomes" id="UP001434883"/>
    </source>
</evidence>
<comment type="caution">
    <text evidence="2">The sequence shown here is derived from an EMBL/GenBank/DDBJ whole genome shotgun (WGS) entry which is preliminary data.</text>
</comment>
<feature type="non-terminal residue" evidence="2">
    <location>
        <position position="173"/>
    </location>
</feature>
<evidence type="ECO:0000256" key="1">
    <source>
        <dbReference type="SAM" id="Phobius"/>
    </source>
</evidence>
<evidence type="ECO:0000313" key="2">
    <source>
        <dbReference type="EMBL" id="MEQ2208309.1"/>
    </source>
</evidence>
<dbReference type="Proteomes" id="UP001434883">
    <property type="component" value="Unassembled WGS sequence"/>
</dbReference>
<gene>
    <name evidence="2" type="ORF">XENOCAPTIV_021544</name>
</gene>
<reference evidence="2 3" key="1">
    <citation type="submission" date="2021-06" db="EMBL/GenBank/DDBJ databases">
        <authorList>
            <person name="Palmer J.M."/>
        </authorList>
    </citation>
    <scope>NUCLEOTIDE SEQUENCE [LARGE SCALE GENOMIC DNA]</scope>
    <source>
        <strain evidence="2 3">XC_2019</strain>
        <tissue evidence="2">Muscle</tissue>
    </source>
</reference>
<name>A0ABV0RJF6_9TELE</name>
<organism evidence="2 3">
    <name type="scientific">Xenoophorus captivus</name>
    <dbReference type="NCBI Taxonomy" id="1517983"/>
    <lineage>
        <taxon>Eukaryota</taxon>
        <taxon>Metazoa</taxon>
        <taxon>Chordata</taxon>
        <taxon>Craniata</taxon>
        <taxon>Vertebrata</taxon>
        <taxon>Euteleostomi</taxon>
        <taxon>Actinopterygii</taxon>
        <taxon>Neopterygii</taxon>
        <taxon>Teleostei</taxon>
        <taxon>Neoteleostei</taxon>
        <taxon>Acanthomorphata</taxon>
        <taxon>Ovalentaria</taxon>
        <taxon>Atherinomorphae</taxon>
        <taxon>Cyprinodontiformes</taxon>
        <taxon>Goodeidae</taxon>
        <taxon>Xenoophorus</taxon>
    </lineage>
</organism>
<sequence>MDDAQEDLLEHEDTDISEKPFLPPYNVPFRSTRLNIQRSNVCSRAYFVVVMVFFHVYILNVIALLLYVHYNNGPGDLVNGDGASSAPVINTDSGLPQPAPSGRELQVEDYSQSFSLHRMEGIRIVSHSRSRDGTWLSPDNLRQILSGLEASPTGFLKLVRVCVCLCVWSINLS</sequence>
<keyword evidence="1" id="KW-0472">Membrane</keyword>
<keyword evidence="1" id="KW-0812">Transmembrane</keyword>
<keyword evidence="1" id="KW-1133">Transmembrane helix</keyword>
<dbReference type="EMBL" id="JAHRIN010050460">
    <property type="protein sequence ID" value="MEQ2208309.1"/>
    <property type="molecule type" value="Genomic_DNA"/>
</dbReference>
<protein>
    <submittedName>
        <fullName evidence="2">Uncharacterized protein</fullName>
    </submittedName>
</protein>
<feature type="transmembrane region" description="Helical" evidence="1">
    <location>
        <begin position="45"/>
        <end position="70"/>
    </location>
</feature>
<accession>A0ABV0RJF6</accession>